<feature type="transmembrane region" description="Helical" evidence="1">
    <location>
        <begin position="111"/>
        <end position="135"/>
    </location>
</feature>
<reference evidence="2 3" key="1">
    <citation type="submission" date="2019-04" db="EMBL/GenBank/DDBJ databases">
        <title>Microbes associate with the intestines of laboratory mice.</title>
        <authorList>
            <person name="Navarre W."/>
            <person name="Wong E."/>
            <person name="Huang K."/>
            <person name="Tropini C."/>
            <person name="Ng K."/>
            <person name="Yu B."/>
        </authorList>
    </citation>
    <scope>NUCLEOTIDE SEQUENCE [LARGE SCALE GENOMIC DNA]</scope>
    <source>
        <strain evidence="2 3">NM22_B1</strain>
    </source>
</reference>
<keyword evidence="1" id="KW-1133">Transmembrane helix</keyword>
<comment type="caution">
    <text evidence="2">The sequence shown here is derived from an EMBL/GenBank/DDBJ whole genome shotgun (WGS) entry which is preliminary data.</text>
</comment>
<proteinExistence type="predicted"/>
<dbReference type="Proteomes" id="UP000310760">
    <property type="component" value="Unassembled WGS sequence"/>
</dbReference>
<accession>A0A4S2FGX8</accession>
<feature type="transmembrane region" description="Helical" evidence="1">
    <location>
        <begin position="170"/>
        <end position="192"/>
    </location>
</feature>
<keyword evidence="1" id="KW-0812">Transmembrane</keyword>
<protein>
    <recommendedName>
        <fullName evidence="4">O-antigen ligase domain-containing protein</fullName>
    </recommendedName>
</protein>
<organism evidence="2 3">
    <name type="scientific">Phocaeicola sartorii</name>
    <dbReference type="NCBI Taxonomy" id="671267"/>
    <lineage>
        <taxon>Bacteria</taxon>
        <taxon>Pseudomonadati</taxon>
        <taxon>Bacteroidota</taxon>
        <taxon>Bacteroidia</taxon>
        <taxon>Bacteroidales</taxon>
        <taxon>Bacteroidaceae</taxon>
        <taxon>Phocaeicola</taxon>
    </lineage>
</organism>
<feature type="transmembrane region" description="Helical" evidence="1">
    <location>
        <begin position="64"/>
        <end position="81"/>
    </location>
</feature>
<evidence type="ECO:0000256" key="1">
    <source>
        <dbReference type="SAM" id="Phobius"/>
    </source>
</evidence>
<keyword evidence="1" id="KW-0472">Membrane</keyword>
<dbReference type="EMBL" id="SRYJ01000047">
    <property type="protein sequence ID" value="TGY68066.1"/>
    <property type="molecule type" value="Genomic_DNA"/>
</dbReference>
<evidence type="ECO:0000313" key="3">
    <source>
        <dbReference type="Proteomes" id="UP000310760"/>
    </source>
</evidence>
<name>A0A4S2FGX8_9BACT</name>
<evidence type="ECO:0008006" key="4">
    <source>
        <dbReference type="Google" id="ProtNLM"/>
    </source>
</evidence>
<feature type="transmembrane region" description="Helical" evidence="1">
    <location>
        <begin position="12"/>
        <end position="29"/>
    </location>
</feature>
<feature type="transmembrane region" description="Helical" evidence="1">
    <location>
        <begin position="204"/>
        <end position="232"/>
    </location>
</feature>
<dbReference type="AlphaFoldDB" id="A0A4S2FGX8"/>
<feature type="transmembrane region" description="Helical" evidence="1">
    <location>
        <begin position="238"/>
        <end position="256"/>
    </location>
</feature>
<gene>
    <name evidence="2" type="ORF">E5339_17910</name>
</gene>
<dbReference type="RefSeq" id="WP_135952478.1">
    <property type="nucleotide sequence ID" value="NZ_CAKOCL010000007.1"/>
</dbReference>
<feature type="transmembrane region" description="Helical" evidence="1">
    <location>
        <begin position="322"/>
        <end position="344"/>
    </location>
</feature>
<feature type="transmembrane region" description="Helical" evidence="1">
    <location>
        <begin position="87"/>
        <end position="104"/>
    </location>
</feature>
<evidence type="ECO:0000313" key="2">
    <source>
        <dbReference type="EMBL" id="TGY68066.1"/>
    </source>
</evidence>
<feature type="transmembrane region" description="Helical" evidence="1">
    <location>
        <begin position="35"/>
        <end position="52"/>
    </location>
</feature>
<sequence>MGWFVLNSRKIYVGYVLILILLFFKSVNASLLWNISHSLVYVIGFIISLLYYTSHAKFLRIGKFDVFLLFLFFLIKCYTVYQGVLPQYMLFAFCGILPILLLLVEETEIKVAIFNTIVTVFCGILFLSLIGWILFLTGVDLPNVSTSWQGQYEYKNYFLFLYNKGDDNSIFPRFSSIFLEPGHLAMIISFILWIKCRELSKFQLIVLISSVVFSFSLAGYILCSFQLFSYLILDIRRGLVTLLLIAASGLLILNNVELEDSIIDRYILERIQISESKGISGNNRTSDDFDSYYDRLKRTDAILWGVGFDLYKRDFKGGNAGYKVFIVQYGYAGLILTLLLYILYTLKYRSKLMLILFSLYGLAFIQRAYPFWEAWLIPYICSIGFLSNKK</sequence>